<dbReference type="AlphaFoldDB" id="A0A4R4WEF2"/>
<comment type="caution">
    <text evidence="5">The sequence shown here is derived from an EMBL/GenBank/DDBJ whole genome shotgun (WGS) entry which is preliminary data.</text>
</comment>
<dbReference type="RefSeq" id="WP_132513323.1">
    <property type="nucleotide sequence ID" value="NZ_SMKP01000090.1"/>
</dbReference>
<evidence type="ECO:0000259" key="4">
    <source>
        <dbReference type="Pfam" id="PF01494"/>
    </source>
</evidence>
<organism evidence="5 6">
    <name type="scientific">Nonomuraea diastatica</name>
    <dbReference type="NCBI Taxonomy" id="1848329"/>
    <lineage>
        <taxon>Bacteria</taxon>
        <taxon>Bacillati</taxon>
        <taxon>Actinomycetota</taxon>
        <taxon>Actinomycetes</taxon>
        <taxon>Streptosporangiales</taxon>
        <taxon>Streptosporangiaceae</taxon>
        <taxon>Nonomuraea</taxon>
    </lineage>
</organism>
<dbReference type="Pfam" id="PF01494">
    <property type="entry name" value="FAD_binding_3"/>
    <property type="match status" value="1"/>
</dbReference>
<dbReference type="GO" id="GO:0016709">
    <property type="term" value="F:oxidoreductase activity, acting on paired donors, with incorporation or reduction of molecular oxygen, NAD(P)H as one donor, and incorporation of one atom of oxygen"/>
    <property type="evidence" value="ECO:0007669"/>
    <property type="project" value="UniProtKB-ARBA"/>
</dbReference>
<keyword evidence="2" id="KW-0285">Flavoprotein</keyword>
<dbReference type="OrthoDB" id="8670884at2"/>
<evidence type="ECO:0000256" key="3">
    <source>
        <dbReference type="ARBA" id="ARBA00022827"/>
    </source>
</evidence>
<dbReference type="Gene3D" id="3.30.70.2450">
    <property type="match status" value="1"/>
</dbReference>
<keyword evidence="3" id="KW-0274">FAD</keyword>
<dbReference type="PANTHER" id="PTHR43004:SF19">
    <property type="entry name" value="BINDING MONOOXYGENASE, PUTATIVE (JCVI)-RELATED"/>
    <property type="match status" value="1"/>
</dbReference>
<dbReference type="PANTHER" id="PTHR43004">
    <property type="entry name" value="TRK SYSTEM POTASSIUM UPTAKE PROTEIN"/>
    <property type="match status" value="1"/>
</dbReference>
<dbReference type="Pfam" id="PF21274">
    <property type="entry name" value="Rng_hyd_C"/>
    <property type="match status" value="1"/>
</dbReference>
<sequence length="503" mass="55014">MPEPSVLVVGAGPTGLTVAAELALAGVSCRVLEQRAETSDLTRAFGVSARTMELLDLRGLADDLLAQALPITGMRFRLGTTAFSADFRHRESRFPVMANVAQQRTERLLAAHAAKLGVEIVRGAEIIALRQNDTGVEVEVTSPAGTRTERADYLIGCDGAHSTVRRLLGVGFAGASYDTSILLADLKLRELGSQDVLSRTYVDRDGLAVFGSFQDGWTRAVIWDRQQAHLPVGQPVRAEEVRGALRRIAGSDLGMGQMRWSTRFRSERRLARRYQVGRVMLAGDAAHVFSPFLGLGMNTGIQDAMNLGWKLAAQVNGWASPWLLGSYQQERFPIGRQLVHLTDLLQHTLVTPPAVLRPLRSLVWPLVLGHSRSRATLQRQVAGLAVAYAPAARQRAHRWVGQRVPDLAVGGSRLFAALRSGRFVLLDRTGEVAATARDRWTDRLDALHVPDPWPAGWPAVLLIRPDGYVAWAAQEPLSASQLPHAHQVLQDWCGRPATSGRPR</sequence>
<dbReference type="Gene3D" id="3.50.50.60">
    <property type="entry name" value="FAD/NAD(P)-binding domain"/>
    <property type="match status" value="1"/>
</dbReference>
<evidence type="ECO:0000313" key="5">
    <source>
        <dbReference type="EMBL" id="TDD17232.1"/>
    </source>
</evidence>
<reference evidence="5 6" key="1">
    <citation type="submission" date="2019-03" db="EMBL/GenBank/DDBJ databases">
        <title>Draft genome sequences of novel Actinobacteria.</title>
        <authorList>
            <person name="Sahin N."/>
            <person name="Ay H."/>
            <person name="Saygin H."/>
        </authorList>
    </citation>
    <scope>NUCLEOTIDE SEQUENCE [LARGE SCALE GENOMIC DNA]</scope>
    <source>
        <strain evidence="5 6">KC712</strain>
    </source>
</reference>
<dbReference type="Proteomes" id="UP000294543">
    <property type="component" value="Unassembled WGS sequence"/>
</dbReference>
<name>A0A4R4WEF2_9ACTN</name>
<evidence type="ECO:0000313" key="6">
    <source>
        <dbReference type="Proteomes" id="UP000294543"/>
    </source>
</evidence>
<comment type="cofactor">
    <cofactor evidence="1">
        <name>FAD</name>
        <dbReference type="ChEBI" id="CHEBI:57692"/>
    </cofactor>
</comment>
<keyword evidence="6" id="KW-1185">Reference proteome</keyword>
<dbReference type="InterPro" id="IPR002938">
    <property type="entry name" value="FAD-bd"/>
</dbReference>
<accession>A0A4R4WEF2</accession>
<gene>
    <name evidence="5" type="ORF">E1294_28345</name>
</gene>
<dbReference type="SUPFAM" id="SSF51905">
    <property type="entry name" value="FAD/NAD(P)-binding domain"/>
    <property type="match status" value="1"/>
</dbReference>
<dbReference type="InterPro" id="IPR036188">
    <property type="entry name" value="FAD/NAD-bd_sf"/>
</dbReference>
<feature type="domain" description="FAD-binding" evidence="4">
    <location>
        <begin position="5"/>
        <end position="340"/>
    </location>
</feature>
<evidence type="ECO:0000256" key="1">
    <source>
        <dbReference type="ARBA" id="ARBA00001974"/>
    </source>
</evidence>
<dbReference type="EMBL" id="SMKP01000090">
    <property type="protein sequence ID" value="TDD17232.1"/>
    <property type="molecule type" value="Genomic_DNA"/>
</dbReference>
<dbReference type="Gene3D" id="3.40.30.120">
    <property type="match status" value="1"/>
</dbReference>
<dbReference type="PRINTS" id="PR00420">
    <property type="entry name" value="RNGMNOXGNASE"/>
</dbReference>
<protein>
    <recommendedName>
        <fullName evidence="4">FAD-binding domain-containing protein</fullName>
    </recommendedName>
</protein>
<dbReference type="GO" id="GO:0071949">
    <property type="term" value="F:FAD binding"/>
    <property type="evidence" value="ECO:0007669"/>
    <property type="project" value="InterPro"/>
</dbReference>
<evidence type="ECO:0000256" key="2">
    <source>
        <dbReference type="ARBA" id="ARBA00022630"/>
    </source>
</evidence>
<proteinExistence type="predicted"/>
<dbReference type="InterPro" id="IPR050641">
    <property type="entry name" value="RIFMO-like"/>
</dbReference>